<dbReference type="AlphaFoldDB" id="A0A4P9WH66"/>
<evidence type="ECO:0000256" key="1">
    <source>
        <dbReference type="SAM" id="MobiDB-lite"/>
    </source>
</evidence>
<organism evidence="2 3">
    <name type="scientific">Blyttiomyces helicus</name>
    <dbReference type="NCBI Taxonomy" id="388810"/>
    <lineage>
        <taxon>Eukaryota</taxon>
        <taxon>Fungi</taxon>
        <taxon>Fungi incertae sedis</taxon>
        <taxon>Chytridiomycota</taxon>
        <taxon>Chytridiomycota incertae sedis</taxon>
        <taxon>Chytridiomycetes</taxon>
        <taxon>Chytridiomycetes incertae sedis</taxon>
        <taxon>Blyttiomyces</taxon>
    </lineage>
</organism>
<sequence>MFRSVGEGKITGRVHHRAGPRSEQLQFLFAAQHHQPDEQVQQGGDPQDDAERDRAHPPRQSPRLGSQHPPPPPRSLKTNYAGDPDGLRAARSLSAWSSIHFCYAPKRKYEESITPPEKHHPTPHSPSASTQGKSNQLYVAKPKAQDRRLPQPPLSANRTRATPTYRTWRENDLRCRSSGLKKGVKLWSTTRVLRVRESDALPEAKVDCLRPSSSCLGIGVECPGIGVVRGVEVDDARVHLVVEHSVADLEVRDELLERFDLGGQLFHFRGVDEGERRGADEVGGAQRG</sequence>
<dbReference type="EMBL" id="KZ995844">
    <property type="protein sequence ID" value="RKO89866.1"/>
    <property type="molecule type" value="Genomic_DNA"/>
</dbReference>
<evidence type="ECO:0000313" key="3">
    <source>
        <dbReference type="Proteomes" id="UP000269721"/>
    </source>
</evidence>
<gene>
    <name evidence="2" type="ORF">BDK51DRAFT_49943</name>
</gene>
<dbReference type="Proteomes" id="UP000269721">
    <property type="component" value="Unassembled WGS sequence"/>
</dbReference>
<feature type="compositionally biased region" description="Polar residues" evidence="1">
    <location>
        <begin position="125"/>
        <end position="134"/>
    </location>
</feature>
<evidence type="ECO:0000313" key="2">
    <source>
        <dbReference type="EMBL" id="RKO89866.1"/>
    </source>
</evidence>
<proteinExistence type="predicted"/>
<feature type="region of interest" description="Disordered" evidence="1">
    <location>
        <begin position="1"/>
        <end position="85"/>
    </location>
</feature>
<keyword evidence="3" id="KW-1185">Reference proteome</keyword>
<reference evidence="3" key="1">
    <citation type="journal article" date="2018" name="Nat. Microbiol.">
        <title>Leveraging single-cell genomics to expand the fungal tree of life.</title>
        <authorList>
            <person name="Ahrendt S.R."/>
            <person name="Quandt C.A."/>
            <person name="Ciobanu D."/>
            <person name="Clum A."/>
            <person name="Salamov A."/>
            <person name="Andreopoulos B."/>
            <person name="Cheng J.F."/>
            <person name="Woyke T."/>
            <person name="Pelin A."/>
            <person name="Henrissat B."/>
            <person name="Reynolds N.K."/>
            <person name="Benny G.L."/>
            <person name="Smith M.E."/>
            <person name="James T.Y."/>
            <person name="Grigoriev I.V."/>
        </authorList>
    </citation>
    <scope>NUCLEOTIDE SEQUENCE [LARGE SCALE GENOMIC DNA]</scope>
</reference>
<feature type="region of interest" description="Disordered" evidence="1">
    <location>
        <begin position="112"/>
        <end position="134"/>
    </location>
</feature>
<protein>
    <submittedName>
        <fullName evidence="2">Uncharacterized protein</fullName>
    </submittedName>
</protein>
<name>A0A4P9WH66_9FUNG</name>
<accession>A0A4P9WH66</accession>